<dbReference type="Proteomes" id="UP000030466">
    <property type="component" value="Unassembled WGS sequence"/>
</dbReference>
<proteinExistence type="predicted"/>
<feature type="transmembrane region" description="Helical" evidence="2">
    <location>
        <begin position="315"/>
        <end position="333"/>
    </location>
</feature>
<feature type="compositionally biased region" description="Polar residues" evidence="1">
    <location>
        <begin position="1"/>
        <end position="16"/>
    </location>
</feature>
<gene>
    <name evidence="3" type="ORF">GY22_04850</name>
</gene>
<dbReference type="AlphaFoldDB" id="A0A0A6VU13"/>
<feature type="region of interest" description="Disordered" evidence="1">
    <location>
        <begin position="1"/>
        <end position="26"/>
    </location>
</feature>
<keyword evidence="2" id="KW-1133">Transmembrane helix</keyword>
<evidence type="ECO:0008006" key="5">
    <source>
        <dbReference type="Google" id="ProtNLM"/>
    </source>
</evidence>
<feature type="transmembrane region" description="Helical" evidence="2">
    <location>
        <begin position="147"/>
        <end position="168"/>
    </location>
</feature>
<dbReference type="EMBL" id="JSUH01000003">
    <property type="protein sequence ID" value="KHD98380.1"/>
    <property type="molecule type" value="Genomic_DNA"/>
</dbReference>
<reference evidence="3 4" key="1">
    <citation type="journal article" date="2003" name="Int. J. Syst. Evol. Microbiol.">
        <title>Kocuria polaris sp. nov., an orange-pigmented psychrophilic bacterium isolated from an Antarctic cyanobacterial mat sample.</title>
        <authorList>
            <person name="Reddy G.S."/>
            <person name="Prakash J.S."/>
            <person name="Prabahar V."/>
            <person name="Matsumoto G.I."/>
            <person name="Stackebrandt E."/>
            <person name="Shivaji S."/>
        </authorList>
    </citation>
    <scope>NUCLEOTIDE SEQUENCE [LARGE SCALE GENOMIC DNA]</scope>
    <source>
        <strain evidence="3 4">CMS 76or</strain>
    </source>
</reference>
<dbReference type="OrthoDB" id="3297477at2"/>
<comment type="caution">
    <text evidence="3">The sequence shown here is derived from an EMBL/GenBank/DDBJ whole genome shotgun (WGS) entry which is preliminary data.</text>
</comment>
<protein>
    <recommendedName>
        <fullName evidence="5">ABC transporter permease</fullName>
    </recommendedName>
</protein>
<evidence type="ECO:0000313" key="3">
    <source>
        <dbReference type="EMBL" id="KHD98380.1"/>
    </source>
</evidence>
<evidence type="ECO:0000256" key="1">
    <source>
        <dbReference type="SAM" id="MobiDB-lite"/>
    </source>
</evidence>
<dbReference type="GO" id="GO:0005886">
    <property type="term" value="C:plasma membrane"/>
    <property type="evidence" value="ECO:0007669"/>
    <property type="project" value="UniProtKB-SubCell"/>
</dbReference>
<feature type="transmembrane region" description="Helical" evidence="2">
    <location>
        <begin position="231"/>
        <end position="254"/>
    </location>
</feature>
<sequence length="338" mass="36123">MSTSTSTAPHPQTGTPERTGPSDPASRVRLGFGRVLHSEWIKFRSLRSHWILLGVALLLSLGFAALGAWSTTSLQSFNEQAAQEQVDESLDGRSPEELGLTEEEVQQQQDAFAAESDQQIAAQSDIALPDGMGFSEYLAMTSANSGLQLVMLLLGALAVLFIGSEYATGAIRTTMTAVPRRTPVMLAKTVVLSVVAFLFGVLSGLLCHLVVQPVLAGGDLGYDVWQEPVLLNVLAVGVFYMVTAWLGFGLGALLKSTTWGIVVLVVLVMVLEIVLFALSFEWLEDVKPYSPGAAGTQLTTMYQSADPVLTHVESGLVYGAWGLVLVAAGILATRRRAL</sequence>
<feature type="transmembrane region" description="Helical" evidence="2">
    <location>
        <begin position="50"/>
        <end position="69"/>
    </location>
</feature>
<dbReference type="Pfam" id="PF12679">
    <property type="entry name" value="ABC2_membrane_2"/>
    <property type="match status" value="1"/>
</dbReference>
<name>A0A0A6VU13_KOCRO</name>
<evidence type="ECO:0000313" key="4">
    <source>
        <dbReference type="Proteomes" id="UP000030466"/>
    </source>
</evidence>
<organism evidence="3 4">
    <name type="scientific">Kocuria rosea subsp. polaris</name>
    <dbReference type="NCBI Taxonomy" id="136273"/>
    <lineage>
        <taxon>Bacteria</taxon>
        <taxon>Bacillati</taxon>
        <taxon>Actinomycetota</taxon>
        <taxon>Actinomycetes</taxon>
        <taxon>Micrococcales</taxon>
        <taxon>Micrococcaceae</taxon>
        <taxon>Kocuria</taxon>
    </lineage>
</organism>
<keyword evidence="2" id="KW-0472">Membrane</keyword>
<keyword evidence="2" id="KW-0812">Transmembrane</keyword>
<feature type="transmembrane region" description="Helical" evidence="2">
    <location>
        <begin position="189"/>
        <end position="211"/>
    </location>
</feature>
<keyword evidence="4" id="KW-1185">Reference proteome</keyword>
<dbReference type="RefSeq" id="WP_017835056.1">
    <property type="nucleotide sequence ID" value="NZ_JSUH01000003.1"/>
</dbReference>
<dbReference type="GO" id="GO:0140359">
    <property type="term" value="F:ABC-type transporter activity"/>
    <property type="evidence" value="ECO:0007669"/>
    <property type="project" value="InterPro"/>
</dbReference>
<evidence type="ECO:0000256" key="2">
    <source>
        <dbReference type="SAM" id="Phobius"/>
    </source>
</evidence>
<accession>A0A0A6VU13</accession>
<feature type="transmembrane region" description="Helical" evidence="2">
    <location>
        <begin position="261"/>
        <end position="280"/>
    </location>
</feature>